<sequence>MPETAITPKSTSSLSASTSSKEELNQFLVEKGFTRCVQHKFLTYTQLPVRCQRPSRYYHPPRTSFRLTNLTKINRTSAINTAKSCPENSLCSIFHRINTPRYKKSLSMIDLTPLVMEAESGEQRSDSGSTLEKFDENDKIKDITTSEMGIGVGIKKWMDGFDVLESNEGCSRFCRDPTKAANLMCHVLMLNAWRQRRSEVQFLYGKIEDMSQQIEHLHLQIVVLRRLLDTENGRVSRLTGEVHRAKVQFDETFKERNTLRSRDDASIRARDTSFGSSNNIVTERIEFLAFLELNENTLLNKFNSVSRGYCITFVEKGNMEEEIKRLNELSEERLVVTENVRNELFTAQNQLRALDEQMSKDREKLLKLREDKRILLEKASHPNG</sequence>
<dbReference type="Proteomes" id="UP000053825">
    <property type="component" value="Unassembled WGS sequence"/>
</dbReference>
<reference evidence="2 3" key="1">
    <citation type="submission" date="2015-07" db="EMBL/GenBank/DDBJ databases">
        <title>The genome of Habropoda laboriosa.</title>
        <authorList>
            <person name="Pan H."/>
            <person name="Kapheim K."/>
        </authorList>
    </citation>
    <scope>NUCLEOTIDE SEQUENCE [LARGE SCALE GENOMIC DNA]</scope>
    <source>
        <strain evidence="2">0110345459</strain>
    </source>
</reference>
<keyword evidence="3" id="KW-1185">Reference proteome</keyword>
<gene>
    <name evidence="2" type="ORF">WH47_09606</name>
</gene>
<name>A0A0L7RE00_9HYME</name>
<dbReference type="EMBL" id="KQ414613">
    <property type="protein sequence ID" value="KOC69049.1"/>
    <property type="molecule type" value="Genomic_DNA"/>
</dbReference>
<evidence type="ECO:0000313" key="3">
    <source>
        <dbReference type="Proteomes" id="UP000053825"/>
    </source>
</evidence>
<keyword evidence="1" id="KW-0175">Coiled coil</keyword>
<dbReference type="AlphaFoldDB" id="A0A0L7RE00"/>
<organism evidence="2 3">
    <name type="scientific">Habropoda laboriosa</name>
    <dbReference type="NCBI Taxonomy" id="597456"/>
    <lineage>
        <taxon>Eukaryota</taxon>
        <taxon>Metazoa</taxon>
        <taxon>Ecdysozoa</taxon>
        <taxon>Arthropoda</taxon>
        <taxon>Hexapoda</taxon>
        <taxon>Insecta</taxon>
        <taxon>Pterygota</taxon>
        <taxon>Neoptera</taxon>
        <taxon>Endopterygota</taxon>
        <taxon>Hymenoptera</taxon>
        <taxon>Apocrita</taxon>
        <taxon>Aculeata</taxon>
        <taxon>Apoidea</taxon>
        <taxon>Anthophila</taxon>
        <taxon>Apidae</taxon>
        <taxon>Habropoda</taxon>
    </lineage>
</organism>
<evidence type="ECO:0000313" key="2">
    <source>
        <dbReference type="EMBL" id="KOC69049.1"/>
    </source>
</evidence>
<proteinExistence type="predicted"/>
<evidence type="ECO:0000256" key="1">
    <source>
        <dbReference type="SAM" id="Coils"/>
    </source>
</evidence>
<accession>A0A0L7RE00</accession>
<protein>
    <submittedName>
        <fullName evidence="2">Uncharacterized protein</fullName>
    </submittedName>
</protein>
<dbReference type="OrthoDB" id="7694231at2759"/>
<feature type="coiled-coil region" evidence="1">
    <location>
        <begin position="319"/>
        <end position="371"/>
    </location>
</feature>